<dbReference type="GO" id="GO:0015721">
    <property type="term" value="P:bile acid and bile salt transport"/>
    <property type="evidence" value="ECO:0007669"/>
    <property type="project" value="UniProtKB-ARBA"/>
</dbReference>
<dbReference type="Pfam" id="PF07690">
    <property type="entry name" value="MFS_1"/>
    <property type="match status" value="1"/>
</dbReference>
<dbReference type="PANTHER" id="PTHR42718">
    <property type="entry name" value="MAJOR FACILITATOR SUPERFAMILY MULTIDRUG TRANSPORTER MFSC"/>
    <property type="match status" value="1"/>
</dbReference>
<keyword evidence="6 9" id="KW-0812">Transmembrane</keyword>
<feature type="transmembrane region" description="Helical" evidence="9">
    <location>
        <begin position="480"/>
        <end position="501"/>
    </location>
</feature>
<dbReference type="AlphaFoldDB" id="A0A5C1E8D6"/>
<evidence type="ECO:0000256" key="1">
    <source>
        <dbReference type="ARBA" id="ARBA00004429"/>
    </source>
</evidence>
<feature type="transmembrane region" description="Helical" evidence="9">
    <location>
        <begin position="58"/>
        <end position="77"/>
    </location>
</feature>
<dbReference type="CDD" id="cd17503">
    <property type="entry name" value="MFS_LmrB_MDR_like"/>
    <property type="match status" value="1"/>
</dbReference>
<keyword evidence="7 9" id="KW-1133">Transmembrane helix</keyword>
<dbReference type="SUPFAM" id="SSF103473">
    <property type="entry name" value="MFS general substrate transporter"/>
    <property type="match status" value="1"/>
</dbReference>
<feature type="transmembrane region" description="Helical" evidence="9">
    <location>
        <begin position="143"/>
        <end position="166"/>
    </location>
</feature>
<dbReference type="GO" id="GO:0022857">
    <property type="term" value="F:transmembrane transporter activity"/>
    <property type="evidence" value="ECO:0007669"/>
    <property type="project" value="InterPro"/>
</dbReference>
<evidence type="ECO:0000256" key="9">
    <source>
        <dbReference type="SAM" id="Phobius"/>
    </source>
</evidence>
<evidence type="ECO:0000313" key="11">
    <source>
        <dbReference type="EMBL" id="QEL64477.1"/>
    </source>
</evidence>
<feature type="transmembrane region" description="Helical" evidence="9">
    <location>
        <begin position="237"/>
        <end position="256"/>
    </location>
</feature>
<gene>
    <name evidence="11" type="primary">emrB</name>
    <name evidence="11" type="ORF">OTERR_10010</name>
</gene>
<dbReference type="Gene3D" id="1.20.1720.10">
    <property type="entry name" value="Multidrug resistance protein D"/>
    <property type="match status" value="1"/>
</dbReference>
<evidence type="ECO:0000313" key="12">
    <source>
        <dbReference type="Proteomes" id="UP000323671"/>
    </source>
</evidence>
<organism evidence="11 12">
    <name type="scientific">Oryzomicrobium terrae</name>
    <dbReference type="NCBI Taxonomy" id="1735038"/>
    <lineage>
        <taxon>Bacteria</taxon>
        <taxon>Pseudomonadati</taxon>
        <taxon>Pseudomonadota</taxon>
        <taxon>Betaproteobacteria</taxon>
        <taxon>Rhodocyclales</taxon>
        <taxon>Rhodocyclaceae</taxon>
        <taxon>Oryzomicrobium</taxon>
    </lineage>
</organism>
<evidence type="ECO:0000256" key="2">
    <source>
        <dbReference type="ARBA" id="ARBA00008537"/>
    </source>
</evidence>
<dbReference type="EMBL" id="CP022579">
    <property type="protein sequence ID" value="QEL64477.1"/>
    <property type="molecule type" value="Genomic_DNA"/>
</dbReference>
<dbReference type="Gene3D" id="1.20.1250.20">
    <property type="entry name" value="MFS general substrate transporter like domains"/>
    <property type="match status" value="1"/>
</dbReference>
<evidence type="ECO:0000256" key="4">
    <source>
        <dbReference type="ARBA" id="ARBA00022475"/>
    </source>
</evidence>
<feature type="transmembrane region" description="Helical" evidence="9">
    <location>
        <begin position="336"/>
        <end position="356"/>
    </location>
</feature>
<dbReference type="GO" id="GO:1990961">
    <property type="term" value="P:xenobiotic detoxification by transmembrane export across the plasma membrane"/>
    <property type="evidence" value="ECO:0007669"/>
    <property type="project" value="UniProtKB-ARBA"/>
</dbReference>
<feature type="transmembrane region" description="Helical" evidence="9">
    <location>
        <begin position="306"/>
        <end position="329"/>
    </location>
</feature>
<feature type="transmembrane region" description="Helical" evidence="9">
    <location>
        <begin position="376"/>
        <end position="395"/>
    </location>
</feature>
<evidence type="ECO:0000259" key="10">
    <source>
        <dbReference type="PROSITE" id="PS50850"/>
    </source>
</evidence>
<dbReference type="KEGG" id="otr:OTERR_10010"/>
<dbReference type="InterPro" id="IPR004638">
    <property type="entry name" value="EmrB-like"/>
</dbReference>
<feature type="domain" description="Major facilitator superfamily (MFS) profile" evidence="10">
    <location>
        <begin position="20"/>
        <end position="506"/>
    </location>
</feature>
<dbReference type="FunFam" id="1.20.1720.10:FF:000002">
    <property type="entry name" value="Multidrug resistance protein B"/>
    <property type="match status" value="1"/>
</dbReference>
<feature type="transmembrane region" description="Helical" evidence="9">
    <location>
        <begin position="172"/>
        <end position="194"/>
    </location>
</feature>
<dbReference type="RefSeq" id="WP_149425054.1">
    <property type="nucleotide sequence ID" value="NZ_CP022579.1"/>
</dbReference>
<dbReference type="InterPro" id="IPR011701">
    <property type="entry name" value="MFS"/>
</dbReference>
<dbReference type="PROSITE" id="PS50850">
    <property type="entry name" value="MFS"/>
    <property type="match status" value="1"/>
</dbReference>
<dbReference type="PANTHER" id="PTHR42718:SF9">
    <property type="entry name" value="MAJOR FACILITATOR SUPERFAMILY MULTIDRUG TRANSPORTER MFSC"/>
    <property type="match status" value="1"/>
</dbReference>
<reference evidence="11 12" key="1">
    <citation type="submission" date="2017-07" db="EMBL/GenBank/DDBJ databases">
        <title>Complete genome sequence of Oryzomicrobium terrae TPP412.</title>
        <authorList>
            <person name="Chiu L.-W."/>
            <person name="Lo K.-J."/>
            <person name="Tsai Y.-M."/>
            <person name="Lin S.-S."/>
            <person name="Kuo C.-H."/>
            <person name="Liu C.-T."/>
        </authorList>
    </citation>
    <scope>NUCLEOTIDE SEQUENCE [LARGE SCALE GENOMIC DNA]</scope>
    <source>
        <strain evidence="11 12">TPP412</strain>
    </source>
</reference>
<feature type="transmembrane region" description="Helical" evidence="9">
    <location>
        <begin position="19"/>
        <end position="38"/>
    </location>
</feature>
<evidence type="ECO:0000256" key="7">
    <source>
        <dbReference type="ARBA" id="ARBA00022989"/>
    </source>
</evidence>
<name>A0A5C1E8D6_9RHOO</name>
<keyword evidence="5" id="KW-0997">Cell inner membrane</keyword>
<evidence type="ECO:0000256" key="5">
    <source>
        <dbReference type="ARBA" id="ARBA00022519"/>
    </source>
</evidence>
<keyword evidence="3" id="KW-0813">Transport</keyword>
<accession>A0A5C1E8D6</accession>
<dbReference type="InterPro" id="IPR020846">
    <property type="entry name" value="MFS_dom"/>
</dbReference>
<evidence type="ECO:0000256" key="6">
    <source>
        <dbReference type="ARBA" id="ARBA00022692"/>
    </source>
</evidence>
<feature type="transmembrane region" description="Helical" evidence="9">
    <location>
        <begin position="277"/>
        <end position="300"/>
    </location>
</feature>
<dbReference type="InterPro" id="IPR036259">
    <property type="entry name" value="MFS_trans_sf"/>
</dbReference>
<proteinExistence type="inferred from homology"/>
<sequence>MGAAHHDDRPPLEGAERRLITFSLSLAVFMQVLDTTIANVAVPTLAGDLGVSASQGTWVITSFGVANAIALPLTGWLARRFGEVRMFTLATLAFVAASLLCGFSQSLEFLIFARVLQGLAAGPMFPLAQSLMLGAYPPHQRGMAMAISMMVAVVGPIAGPLLGGWITDSFHWSWIFFINVPVGILAVALSWPVLKARESRTAQVPIDRIGLALLVIGVGALQLMLDKGNELDWFESPEVIVLGVIAALGLALLVVWELTDEHPVVDLRLFGEANFAFGTLAISLGYMTFMGGVVLFPLWLQTTLGYTATWAGIVSAPIGVLPVILAPLIGKNMARLNLRWVVTLAFAVFAFTFWWQSHLTPGVDPWHLAQPRFVQGIALACFFAPLTTIIVSRVPPGHMASAMGLATFLRVLGGSFGTSLTVAYWDHKTAVHHSELAERMTIANDPFNSALAGLQSLGMNATQALGTVERLLNQQAVTKATLDAFTLAALMFVGLSLLVWLTKPVKAVGAPPPME</sequence>
<feature type="transmembrane region" description="Helical" evidence="9">
    <location>
        <begin position="84"/>
        <end position="105"/>
    </location>
</feature>
<keyword evidence="4" id="KW-1003">Cell membrane</keyword>
<keyword evidence="12" id="KW-1185">Reference proteome</keyword>
<comment type="subcellular location">
    <subcellularLocation>
        <location evidence="1">Cell inner membrane</location>
        <topology evidence="1">Multi-pass membrane protein</topology>
    </subcellularLocation>
</comment>
<protein>
    <submittedName>
        <fullName evidence="11">Multidrug resistance protein B</fullName>
    </submittedName>
</protein>
<dbReference type="GO" id="GO:0005886">
    <property type="term" value="C:plasma membrane"/>
    <property type="evidence" value="ECO:0007669"/>
    <property type="project" value="UniProtKB-SubCell"/>
</dbReference>
<dbReference type="NCBIfam" id="TIGR00711">
    <property type="entry name" value="efflux_EmrB"/>
    <property type="match status" value="1"/>
</dbReference>
<feature type="transmembrane region" description="Helical" evidence="9">
    <location>
        <begin position="111"/>
        <end position="136"/>
    </location>
</feature>
<feature type="transmembrane region" description="Helical" evidence="9">
    <location>
        <begin position="206"/>
        <end position="225"/>
    </location>
</feature>
<keyword evidence="8 9" id="KW-0472">Membrane</keyword>
<dbReference type="Proteomes" id="UP000323671">
    <property type="component" value="Chromosome"/>
</dbReference>
<evidence type="ECO:0000256" key="3">
    <source>
        <dbReference type="ARBA" id="ARBA00022448"/>
    </source>
</evidence>
<evidence type="ECO:0000256" key="8">
    <source>
        <dbReference type="ARBA" id="ARBA00023136"/>
    </source>
</evidence>
<comment type="similarity">
    <text evidence="2">Belongs to the major facilitator superfamily. EmrB family.</text>
</comment>